<reference evidence="2 3" key="1">
    <citation type="submission" date="2016-07" db="EMBL/GenBank/DDBJ databases">
        <title>Pervasive Adenine N6-methylation of Active Genes in Fungi.</title>
        <authorList>
            <consortium name="DOE Joint Genome Institute"/>
            <person name="Mondo S.J."/>
            <person name="Dannebaum R.O."/>
            <person name="Kuo R.C."/>
            <person name="Labutti K."/>
            <person name="Haridas S."/>
            <person name="Kuo A."/>
            <person name="Salamov A."/>
            <person name="Ahrendt S.R."/>
            <person name="Lipzen A."/>
            <person name="Sullivan W."/>
            <person name="Andreopoulos W.B."/>
            <person name="Clum A."/>
            <person name="Lindquist E."/>
            <person name="Daum C."/>
            <person name="Ramamoorthy G.K."/>
            <person name="Gryganskyi A."/>
            <person name="Culley D."/>
            <person name="Magnuson J.K."/>
            <person name="James T.Y."/>
            <person name="O'Malley M.A."/>
            <person name="Stajich J.E."/>
            <person name="Spatafora J.W."/>
            <person name="Visel A."/>
            <person name="Grigoriev I.V."/>
        </authorList>
    </citation>
    <scope>NUCLEOTIDE SEQUENCE [LARGE SCALE GENOMIC DNA]</scope>
    <source>
        <strain evidence="2 3">NRRL 3116</strain>
    </source>
</reference>
<dbReference type="EMBL" id="MCFF01000004">
    <property type="protein sequence ID" value="ORZ27320.1"/>
    <property type="molecule type" value="Genomic_DNA"/>
</dbReference>
<evidence type="ECO:0000259" key="1">
    <source>
        <dbReference type="Pfam" id="PF20231"/>
    </source>
</evidence>
<dbReference type="GeneID" id="33563147"/>
<gene>
    <name evidence="2" type="ORF">BCR41DRAFT_318003</name>
</gene>
<organism evidence="2 3">
    <name type="scientific">Lobosporangium transversale</name>
    <dbReference type="NCBI Taxonomy" id="64571"/>
    <lineage>
        <taxon>Eukaryota</taxon>
        <taxon>Fungi</taxon>
        <taxon>Fungi incertae sedis</taxon>
        <taxon>Mucoromycota</taxon>
        <taxon>Mortierellomycotina</taxon>
        <taxon>Mortierellomycetes</taxon>
        <taxon>Mortierellales</taxon>
        <taxon>Mortierellaceae</taxon>
        <taxon>Lobosporangium</taxon>
    </lineage>
</organism>
<feature type="domain" description="DUF6589" evidence="1">
    <location>
        <begin position="342"/>
        <end position="740"/>
    </location>
</feature>
<proteinExistence type="predicted"/>
<protein>
    <recommendedName>
        <fullName evidence="1">DUF6589 domain-containing protein</fullName>
    </recommendedName>
</protein>
<dbReference type="InterPro" id="IPR046496">
    <property type="entry name" value="DUF6589"/>
</dbReference>
<dbReference type="RefSeq" id="XP_021885047.1">
    <property type="nucleotide sequence ID" value="XM_022021303.1"/>
</dbReference>
<dbReference type="OrthoDB" id="2496395at2759"/>
<keyword evidence="3" id="KW-1185">Reference proteome</keyword>
<evidence type="ECO:0000313" key="3">
    <source>
        <dbReference type="Proteomes" id="UP000193648"/>
    </source>
</evidence>
<dbReference type="InParanoid" id="A0A1Y2GYD6"/>
<accession>A0A1Y2GYD6</accession>
<name>A0A1Y2GYD6_9FUNG</name>
<sequence>MDSIKFRNFKPIKLPKSYRTPNQATPSVPEPLRNITMRQMWKALEEGETPTPTSEQQEELEIIGETPSIYPSNDDYLVDIFKVLVEEKKISLRQFLSDVFESRHRVVQGSVRRFYANSGPASIVETWKSQLESEKAHNKAYDDLGRAAADIVVDGAKRELEELTKTDDLRLPAKNLSPKVVQEFSLNLINKKLESAPLLFKIISNLTSVNPYSIEKAPAIRVTIVSMLVKLCSQKSNYLQMMMGLHLHASGCPKRVINLLAVSGLSVSHMTICTALRSLTRNSLQEVRSQVRKRPWYLLYDNINMANRKYDQRSNNLDSFDNGTTATIVLGEDIGPDQDQDVLPISICTLIPRQLHSRDVTRFHLIDVLQRHFTTYDCSMDAPSIEPLEVKETKTYPLPALKIDQSTISGNIEILETIMRDTLQLPEEWFTDYTKVIVAGDQLTISRIASLQELRREDRTSFDRMQWAIPVIQLFHLQMVLCGTILRTHYGSFSSPGSLGFIISMLGRKRLGRDTSNFHAADELIRHTFDAMVRRLWEVEFGLNISDMQAYECRLENYGKSDNILGKVCEGVDAVIQKWLRNAHQIAEESGSANANAALFIRDALVYIELGAAIKAGDIGRIQDVLGTITVMFQAGGMKNYAGELLRLTYGIHYGWSAQRRKAILSSLLINTKGKENGRIPADLYQEHNNLLTKVIHAAKGSNMSWETLANSISTNIRLFSKLKSVLESQYNMIPNSTRHSPVSVDEDIIRIVAHLRDYNILGRGSCLGSSHIPITTDLYCEGFEKLVAGRFQNIVKHISERNSTEDMATVLASLAIEDQQVESYIISSTTSTVSFCNLLLSVSYCNLLS</sequence>
<comment type="caution">
    <text evidence="2">The sequence shown here is derived from an EMBL/GenBank/DDBJ whole genome shotgun (WGS) entry which is preliminary data.</text>
</comment>
<dbReference type="Pfam" id="PF20231">
    <property type="entry name" value="DUF6589"/>
    <property type="match status" value="1"/>
</dbReference>
<dbReference type="STRING" id="64571.A0A1Y2GYD6"/>
<dbReference type="AlphaFoldDB" id="A0A1Y2GYD6"/>
<evidence type="ECO:0000313" key="2">
    <source>
        <dbReference type="EMBL" id="ORZ27320.1"/>
    </source>
</evidence>
<dbReference type="Proteomes" id="UP000193648">
    <property type="component" value="Unassembled WGS sequence"/>
</dbReference>